<evidence type="ECO:0000313" key="4">
    <source>
        <dbReference type="Proteomes" id="UP000557688"/>
    </source>
</evidence>
<dbReference type="PANTHER" id="PTHR30203">
    <property type="entry name" value="OUTER MEMBRANE CATION EFFLUX PROTEIN"/>
    <property type="match status" value="1"/>
</dbReference>
<dbReference type="GO" id="GO:0015562">
    <property type="term" value="F:efflux transmembrane transporter activity"/>
    <property type="evidence" value="ECO:0007669"/>
    <property type="project" value="InterPro"/>
</dbReference>
<comment type="similarity">
    <text evidence="1 2">Belongs to the outer membrane factor (OMF) (TC 1.B.17) family.</text>
</comment>
<evidence type="ECO:0000313" key="3">
    <source>
        <dbReference type="EMBL" id="MBB3173104.1"/>
    </source>
</evidence>
<evidence type="ECO:0000256" key="1">
    <source>
        <dbReference type="ARBA" id="ARBA00007613"/>
    </source>
</evidence>
<protein>
    <submittedName>
        <fullName evidence="3">NodT family efflux transporter outer membrane factor (OMF) lipoprotein</fullName>
    </submittedName>
</protein>
<organism evidence="3 4">
    <name type="scientific">Endobacter medicaginis</name>
    <dbReference type="NCBI Taxonomy" id="1181271"/>
    <lineage>
        <taxon>Bacteria</taxon>
        <taxon>Pseudomonadati</taxon>
        <taxon>Pseudomonadota</taxon>
        <taxon>Alphaproteobacteria</taxon>
        <taxon>Acetobacterales</taxon>
        <taxon>Acetobacteraceae</taxon>
        <taxon>Endobacter</taxon>
    </lineage>
</organism>
<keyword evidence="2" id="KW-0812">Transmembrane</keyword>
<dbReference type="SUPFAM" id="SSF56954">
    <property type="entry name" value="Outer membrane efflux proteins (OEP)"/>
    <property type="match status" value="1"/>
</dbReference>
<name>A0A839UXL8_9PROT</name>
<dbReference type="Proteomes" id="UP000557688">
    <property type="component" value="Unassembled WGS sequence"/>
</dbReference>
<accession>A0A839UXL8</accession>
<keyword evidence="2" id="KW-0472">Membrane</keyword>
<proteinExistence type="inferred from homology"/>
<dbReference type="RefSeq" id="WP_183274837.1">
    <property type="nucleotide sequence ID" value="NZ_JACHXV010000003.1"/>
</dbReference>
<dbReference type="InterPro" id="IPR010131">
    <property type="entry name" value="MdtP/NodT-like"/>
</dbReference>
<dbReference type="Pfam" id="PF02321">
    <property type="entry name" value="OEP"/>
    <property type="match status" value="2"/>
</dbReference>
<dbReference type="AlphaFoldDB" id="A0A839UXL8"/>
<reference evidence="3 4" key="1">
    <citation type="submission" date="2020-08" db="EMBL/GenBank/DDBJ databases">
        <title>Genomic Encyclopedia of Type Strains, Phase III (KMG-III): the genomes of soil and plant-associated and newly described type strains.</title>
        <authorList>
            <person name="Whitman W."/>
        </authorList>
    </citation>
    <scope>NUCLEOTIDE SEQUENCE [LARGE SCALE GENOMIC DNA]</scope>
    <source>
        <strain evidence="3 4">CECT 8088</strain>
    </source>
</reference>
<dbReference type="Gene3D" id="1.20.1600.10">
    <property type="entry name" value="Outer membrane efflux proteins (OEP)"/>
    <property type="match status" value="1"/>
</dbReference>
<dbReference type="Gene3D" id="2.20.200.10">
    <property type="entry name" value="Outer membrane efflux proteins (OEP)"/>
    <property type="match status" value="1"/>
</dbReference>
<dbReference type="PANTHER" id="PTHR30203:SF25">
    <property type="entry name" value="OUTER MEMBRANE PROTEIN-RELATED"/>
    <property type="match status" value="1"/>
</dbReference>
<dbReference type="EMBL" id="JACHXV010000003">
    <property type="protein sequence ID" value="MBB3173104.1"/>
    <property type="molecule type" value="Genomic_DNA"/>
</dbReference>
<keyword evidence="2 3" id="KW-0449">Lipoprotein</keyword>
<gene>
    <name evidence="3" type="ORF">FHR90_000922</name>
</gene>
<dbReference type="InterPro" id="IPR003423">
    <property type="entry name" value="OMP_efflux"/>
</dbReference>
<dbReference type="NCBIfam" id="TIGR01845">
    <property type="entry name" value="outer_NodT"/>
    <property type="match status" value="1"/>
</dbReference>
<keyword evidence="2" id="KW-0564">Palmitate</keyword>
<comment type="caution">
    <text evidence="3">The sequence shown here is derived from an EMBL/GenBank/DDBJ whole genome shotgun (WGS) entry which is preliminary data.</text>
</comment>
<sequence length="482" mass="51105">MRGTALAAALLALAACTVGPDFHPPKTTAPAQYGAEPGDVASTTYGGAMDAAWWRGFHDPELDSLVARLATQNLDLRTAAERVIQGRAQTEAALSQGLPHIDYTPSYTHSRQSPKGFISLVTPAPGAPLEYDLFKNMVSASWELDLFGRVRRAVEAERANTEAAEAARRAVALAAVSDLGQSYLSLRGVQAREAIARANLALAHQDTELVVTRFGQGVGTTLDVAQARAQEARIAATLPAFETTQAALINAIGLELAQPPRALERELRAPAAQPPVPPRVPVGLPSELARRRPDIVEAEAKLHAATAQTGVAVASFYPDISLVGDFGMQGLRFADAFNLPARAADIGPNIDLPIFQGGRLTAQLTLRKSQQREAAIAYQKTVLTAWREVDDALTAYAQAQKQRTDDARVVDESAKALAAAQAQFREGQVDYLNVVSARAGVLSSQSTLAQDDATIATDLVSLYRALGGGWQDVVGPTPVAPG</sequence>
<dbReference type="GO" id="GO:0005886">
    <property type="term" value="C:plasma membrane"/>
    <property type="evidence" value="ECO:0007669"/>
    <property type="project" value="UniProtKB-SubCell"/>
</dbReference>
<keyword evidence="4" id="KW-1185">Reference proteome</keyword>
<dbReference type="PROSITE" id="PS51257">
    <property type="entry name" value="PROKAR_LIPOPROTEIN"/>
    <property type="match status" value="1"/>
</dbReference>
<keyword evidence="2" id="KW-1134">Transmembrane beta strand</keyword>
<evidence type="ECO:0000256" key="2">
    <source>
        <dbReference type="RuleBase" id="RU362097"/>
    </source>
</evidence>
<comment type="subcellular location">
    <subcellularLocation>
        <location evidence="2">Cell membrane</location>
        <topology evidence="2">Lipid-anchor</topology>
    </subcellularLocation>
</comment>